<gene>
    <name evidence="7" type="ORF">OS493_017903</name>
</gene>
<dbReference type="InterPro" id="IPR026082">
    <property type="entry name" value="ABCA"/>
</dbReference>
<dbReference type="EMBL" id="MU826835">
    <property type="protein sequence ID" value="KAJ7372632.1"/>
    <property type="molecule type" value="Genomic_DNA"/>
</dbReference>
<accession>A0A9W9YZZ6</accession>
<name>A0A9W9YZZ6_9CNID</name>
<evidence type="ECO:0000256" key="2">
    <source>
        <dbReference type="ARBA" id="ARBA00022692"/>
    </source>
</evidence>
<evidence type="ECO:0000313" key="7">
    <source>
        <dbReference type="EMBL" id="KAJ7372632.1"/>
    </source>
</evidence>
<dbReference type="PANTHER" id="PTHR19229:SF250">
    <property type="entry name" value="ABC TRANSPORTER DOMAIN-CONTAINING PROTEIN-RELATED"/>
    <property type="match status" value="1"/>
</dbReference>
<keyword evidence="3 5" id="KW-1133">Transmembrane helix</keyword>
<dbReference type="GO" id="GO:0140359">
    <property type="term" value="F:ABC-type transporter activity"/>
    <property type="evidence" value="ECO:0007669"/>
    <property type="project" value="InterPro"/>
</dbReference>
<protein>
    <recommendedName>
        <fullName evidence="6">ABC-2 type transporter transmembrane domain-containing protein</fullName>
    </recommendedName>
</protein>
<keyword evidence="4 5" id="KW-0472">Membrane</keyword>
<comment type="subcellular location">
    <subcellularLocation>
        <location evidence="1">Membrane</location>
        <topology evidence="1">Multi-pass membrane protein</topology>
    </subcellularLocation>
</comment>
<dbReference type="PANTHER" id="PTHR19229">
    <property type="entry name" value="ATP-BINDING CASSETTE TRANSPORTER SUBFAMILY A ABCA"/>
    <property type="match status" value="1"/>
</dbReference>
<feature type="transmembrane region" description="Helical" evidence="5">
    <location>
        <begin position="139"/>
        <end position="161"/>
    </location>
</feature>
<evidence type="ECO:0000256" key="3">
    <source>
        <dbReference type="ARBA" id="ARBA00022989"/>
    </source>
</evidence>
<feature type="domain" description="ABC-2 type transporter transmembrane" evidence="6">
    <location>
        <begin position="52"/>
        <end position="275"/>
    </location>
</feature>
<dbReference type="AlphaFoldDB" id="A0A9W9YZZ6"/>
<feature type="transmembrane region" description="Helical" evidence="5">
    <location>
        <begin position="94"/>
        <end position="118"/>
    </location>
</feature>
<feature type="transmembrane region" description="Helical" evidence="5">
    <location>
        <begin position="206"/>
        <end position="225"/>
    </location>
</feature>
<feature type="transmembrane region" description="Helical" evidence="5">
    <location>
        <begin position="265"/>
        <end position="284"/>
    </location>
</feature>
<dbReference type="InterPro" id="IPR013525">
    <property type="entry name" value="ABC2_TM"/>
</dbReference>
<dbReference type="OrthoDB" id="8061355at2759"/>
<keyword evidence="2 5" id="KW-0812">Transmembrane</keyword>
<reference evidence="7" key="1">
    <citation type="submission" date="2023-01" db="EMBL/GenBank/DDBJ databases">
        <title>Genome assembly of the deep-sea coral Lophelia pertusa.</title>
        <authorList>
            <person name="Herrera S."/>
            <person name="Cordes E."/>
        </authorList>
    </citation>
    <scope>NUCLEOTIDE SEQUENCE</scope>
    <source>
        <strain evidence="7">USNM1676648</strain>
        <tissue evidence="7">Polyp</tissue>
    </source>
</reference>
<dbReference type="GO" id="GO:0005319">
    <property type="term" value="F:lipid transporter activity"/>
    <property type="evidence" value="ECO:0007669"/>
    <property type="project" value="TreeGrafter"/>
</dbReference>
<dbReference type="Proteomes" id="UP001163046">
    <property type="component" value="Unassembled WGS sequence"/>
</dbReference>
<organism evidence="7 8">
    <name type="scientific">Desmophyllum pertusum</name>
    <dbReference type="NCBI Taxonomy" id="174260"/>
    <lineage>
        <taxon>Eukaryota</taxon>
        <taxon>Metazoa</taxon>
        <taxon>Cnidaria</taxon>
        <taxon>Anthozoa</taxon>
        <taxon>Hexacorallia</taxon>
        <taxon>Scleractinia</taxon>
        <taxon>Caryophylliina</taxon>
        <taxon>Caryophylliidae</taxon>
        <taxon>Desmophyllum</taxon>
    </lineage>
</organism>
<evidence type="ECO:0000256" key="1">
    <source>
        <dbReference type="ARBA" id="ARBA00004141"/>
    </source>
</evidence>
<evidence type="ECO:0000259" key="6">
    <source>
        <dbReference type="Pfam" id="PF12698"/>
    </source>
</evidence>
<proteinExistence type="predicted"/>
<evidence type="ECO:0000313" key="8">
    <source>
        <dbReference type="Proteomes" id="UP001163046"/>
    </source>
</evidence>
<feature type="transmembrane region" description="Helical" evidence="5">
    <location>
        <begin position="173"/>
        <end position="194"/>
    </location>
</feature>
<evidence type="ECO:0000256" key="4">
    <source>
        <dbReference type="ARBA" id="ARBA00023136"/>
    </source>
</evidence>
<comment type="caution">
    <text evidence="7">The sequence shown here is derived from an EMBL/GenBank/DDBJ whole genome shotgun (WGS) entry which is preliminary data.</text>
</comment>
<dbReference type="GO" id="GO:0016020">
    <property type="term" value="C:membrane"/>
    <property type="evidence" value="ECO:0007669"/>
    <property type="project" value="UniProtKB-SubCell"/>
</dbReference>
<dbReference type="Pfam" id="PF12698">
    <property type="entry name" value="ABC2_membrane_3"/>
    <property type="match status" value="1"/>
</dbReference>
<sequence length="290" mass="32145">MDPWTTLWTPSIYGHHSWALVDKRGQDKCHDTAKFSDPGNCPANSYIIMEVATLQASIDAAITKIEANLPHYIVPNIQAKMMPKESFRPSLQGFSYTVLIYMVMAFAPYVTVLLVNLVQEKENKLKELMRIMGTSDIAYWLSWIITYAVIMFFAVLIMNAITIPGGIFGRSSYLVMVIICYLYGLTIIMMSFMITPFFKNAKSSGLFGSLITTIFGAIAIPLVIVDVSNSVKWALSLFSPTAFALAISQAVDVEGLQFDNLTTKGAFPAINLIIMLDSGYYFVLSVGAVF</sequence>
<evidence type="ECO:0000256" key="5">
    <source>
        <dbReference type="SAM" id="Phobius"/>
    </source>
</evidence>
<keyword evidence="8" id="KW-1185">Reference proteome</keyword>